<protein>
    <submittedName>
        <fullName evidence="1">Uncharacterized protein</fullName>
    </submittedName>
</protein>
<dbReference type="AlphaFoldDB" id="A0A087S8J0"/>
<reference evidence="1 2" key="1">
    <citation type="submission" date="2014-06" db="EMBL/GenBank/DDBJ databases">
        <authorList>
            <person name="Ngugi D.K."/>
            <person name="Blom J."/>
            <person name="Alam I."/>
            <person name="Rashid M."/>
            <person name="Baalawi W."/>
            <person name="Zhang G."/>
            <person name="Hikmawan T."/>
            <person name="Guan Y."/>
            <person name="Antunes A."/>
            <person name="Siam R."/>
            <person name="El-Dorry H."/>
            <person name="Bajic V."/>
            <person name="Stingl U."/>
        </authorList>
    </citation>
    <scope>NUCLEOTIDE SEQUENCE [LARGE SCALE GENOMIC DNA]</scope>
    <source>
        <strain evidence="1">SCGC AAA799-B03</strain>
    </source>
</reference>
<dbReference type="EMBL" id="JOTA01000006">
    <property type="protein sequence ID" value="KFM22044.1"/>
    <property type="molecule type" value="Genomic_DNA"/>
</dbReference>
<comment type="caution">
    <text evidence="1">The sequence shown here is derived from an EMBL/GenBank/DDBJ whole genome shotgun (WGS) entry which is preliminary data.</text>
</comment>
<organism evidence="1 2">
    <name type="scientific">Marine Group I thaumarchaeote SCGC AAA799-B03</name>
    <dbReference type="NCBI Taxonomy" id="1502289"/>
    <lineage>
        <taxon>Archaea</taxon>
        <taxon>Nitrososphaerota</taxon>
        <taxon>Marine Group I</taxon>
    </lineage>
</organism>
<name>A0A087S8J0_9ARCH</name>
<gene>
    <name evidence="1" type="ORF">AAA799B03_00382</name>
</gene>
<proteinExistence type="predicted"/>
<sequence length="77" mass="9015">MDFKEKIVLSEEVKTTSNEVSKWFSYLHQDHKKTLEISKDFKPIFKAQAYLSYAIDSKTGEGKIKYDFHGLELIKNV</sequence>
<evidence type="ECO:0000313" key="2">
    <source>
        <dbReference type="Proteomes" id="UP000029384"/>
    </source>
</evidence>
<accession>A0A087S8J0</accession>
<evidence type="ECO:0000313" key="1">
    <source>
        <dbReference type="EMBL" id="KFM22044.1"/>
    </source>
</evidence>
<dbReference type="Proteomes" id="UP000029384">
    <property type="component" value="Unassembled WGS sequence"/>
</dbReference>
<keyword evidence="2" id="KW-1185">Reference proteome</keyword>